<sequence length="167" mass="18773">MEWNTDPGELYPGRVNLDPSRQQEMKDLRNKVRHTCGWSEPDGRSKCLQTKGGEIADAYNLHAYALGMRSANWPPYGSDAAKCSCFTQPPASPTSALLLIPFRAFGGIVAFNRAVDVILAQDIRELRCYRGRVEGLMEKKLAGLAAAQQRAEAKGCWFKSKYEQRFW</sequence>
<protein>
    <submittedName>
        <fullName evidence="1">Uncharacterized protein</fullName>
    </submittedName>
</protein>
<organism evidence="1 2">
    <name type="scientific">Volvox reticuliferus</name>
    <dbReference type="NCBI Taxonomy" id="1737510"/>
    <lineage>
        <taxon>Eukaryota</taxon>
        <taxon>Viridiplantae</taxon>
        <taxon>Chlorophyta</taxon>
        <taxon>core chlorophytes</taxon>
        <taxon>Chlorophyceae</taxon>
        <taxon>CS clade</taxon>
        <taxon>Chlamydomonadales</taxon>
        <taxon>Volvocaceae</taxon>
        <taxon>Volvox</taxon>
    </lineage>
</organism>
<gene>
    <name evidence="1" type="ORF">Vretifemale_17843</name>
</gene>
<evidence type="ECO:0000313" key="1">
    <source>
        <dbReference type="EMBL" id="GIL90259.1"/>
    </source>
</evidence>
<accession>A0A8J4FZ94</accession>
<proteinExistence type="predicted"/>
<evidence type="ECO:0000313" key="2">
    <source>
        <dbReference type="Proteomes" id="UP000747110"/>
    </source>
</evidence>
<dbReference type="Proteomes" id="UP000747110">
    <property type="component" value="Unassembled WGS sequence"/>
</dbReference>
<name>A0A8J4FZ94_9CHLO</name>
<keyword evidence="2" id="KW-1185">Reference proteome</keyword>
<reference evidence="1" key="1">
    <citation type="journal article" date="2021" name="Proc. Natl. Acad. Sci. U.S.A.">
        <title>Three genomes in the algal genus Volvox reveal the fate of a haploid sex-determining region after a transition to homothallism.</title>
        <authorList>
            <person name="Yamamoto K."/>
            <person name="Hamaji T."/>
            <person name="Kawai-Toyooka H."/>
            <person name="Matsuzaki R."/>
            <person name="Takahashi F."/>
            <person name="Nishimura Y."/>
            <person name="Kawachi M."/>
            <person name="Noguchi H."/>
            <person name="Minakuchi Y."/>
            <person name="Umen J.G."/>
            <person name="Toyoda A."/>
            <person name="Nozaki H."/>
        </authorList>
    </citation>
    <scope>NUCLEOTIDE SEQUENCE</scope>
    <source>
        <strain evidence="1">NIES-3786</strain>
    </source>
</reference>
<dbReference type="EMBL" id="BNCP01000055">
    <property type="protein sequence ID" value="GIL90259.1"/>
    <property type="molecule type" value="Genomic_DNA"/>
</dbReference>
<dbReference type="AlphaFoldDB" id="A0A8J4FZ94"/>
<comment type="caution">
    <text evidence="1">The sequence shown here is derived from an EMBL/GenBank/DDBJ whole genome shotgun (WGS) entry which is preliminary data.</text>
</comment>